<dbReference type="OrthoDB" id="248923at2759"/>
<evidence type="ECO:0000313" key="13">
    <source>
        <dbReference type="EMBL" id="CUG89760.1"/>
    </source>
</evidence>
<dbReference type="SUPFAM" id="SSF56112">
    <property type="entry name" value="Protein kinase-like (PK-like)"/>
    <property type="match status" value="1"/>
</dbReference>
<evidence type="ECO:0000256" key="8">
    <source>
        <dbReference type="ARBA" id="ARBA00048679"/>
    </source>
</evidence>
<keyword evidence="6 9" id="KW-0067">ATP-binding</keyword>
<evidence type="ECO:0000256" key="7">
    <source>
        <dbReference type="ARBA" id="ARBA00047899"/>
    </source>
</evidence>
<keyword evidence="5 13" id="KW-0418">Kinase</keyword>
<evidence type="ECO:0000256" key="10">
    <source>
        <dbReference type="RuleBase" id="RU000304"/>
    </source>
</evidence>
<dbReference type="InterPro" id="IPR008271">
    <property type="entry name" value="Ser/Thr_kinase_AS"/>
</dbReference>
<dbReference type="Proteomes" id="UP000051952">
    <property type="component" value="Unassembled WGS sequence"/>
</dbReference>
<dbReference type="InterPro" id="IPR051131">
    <property type="entry name" value="NEK_Ser/Thr_kinase_NIMA"/>
</dbReference>
<dbReference type="EMBL" id="CYKH01001766">
    <property type="protein sequence ID" value="CUG89760.1"/>
    <property type="molecule type" value="Genomic_DNA"/>
</dbReference>
<dbReference type="PROSITE" id="PS00107">
    <property type="entry name" value="PROTEIN_KINASE_ATP"/>
    <property type="match status" value="1"/>
</dbReference>
<feature type="compositionally biased region" description="Acidic residues" evidence="11">
    <location>
        <begin position="405"/>
        <end position="415"/>
    </location>
</feature>
<evidence type="ECO:0000256" key="3">
    <source>
        <dbReference type="ARBA" id="ARBA00022679"/>
    </source>
</evidence>
<evidence type="ECO:0000259" key="12">
    <source>
        <dbReference type="PROSITE" id="PS50011"/>
    </source>
</evidence>
<reference evidence="14" key="1">
    <citation type="submission" date="2015-09" db="EMBL/GenBank/DDBJ databases">
        <authorList>
            <consortium name="Pathogen Informatics"/>
        </authorList>
    </citation>
    <scope>NUCLEOTIDE SEQUENCE [LARGE SCALE GENOMIC DNA]</scope>
    <source>
        <strain evidence="14">Lake Konstanz</strain>
    </source>
</reference>
<accession>A0A0S4JK24</accession>
<comment type="catalytic activity">
    <reaction evidence="8">
        <text>L-seryl-[protein] + ATP = O-phospho-L-seryl-[protein] + ADP + H(+)</text>
        <dbReference type="Rhea" id="RHEA:17989"/>
        <dbReference type="Rhea" id="RHEA-COMP:9863"/>
        <dbReference type="Rhea" id="RHEA-COMP:11604"/>
        <dbReference type="ChEBI" id="CHEBI:15378"/>
        <dbReference type="ChEBI" id="CHEBI:29999"/>
        <dbReference type="ChEBI" id="CHEBI:30616"/>
        <dbReference type="ChEBI" id="CHEBI:83421"/>
        <dbReference type="ChEBI" id="CHEBI:456216"/>
        <dbReference type="EC" id="2.7.11.1"/>
    </reaction>
</comment>
<comment type="similarity">
    <text evidence="10">Belongs to the protein kinase superfamily.</text>
</comment>
<keyword evidence="14" id="KW-1185">Reference proteome</keyword>
<evidence type="ECO:0000256" key="9">
    <source>
        <dbReference type="PROSITE-ProRule" id="PRU10141"/>
    </source>
</evidence>
<dbReference type="AlphaFoldDB" id="A0A0S4JK24"/>
<evidence type="ECO:0000256" key="6">
    <source>
        <dbReference type="ARBA" id="ARBA00022840"/>
    </source>
</evidence>
<feature type="compositionally biased region" description="Polar residues" evidence="11">
    <location>
        <begin position="389"/>
        <end position="403"/>
    </location>
</feature>
<evidence type="ECO:0000256" key="5">
    <source>
        <dbReference type="ARBA" id="ARBA00022777"/>
    </source>
</evidence>
<dbReference type="PANTHER" id="PTHR44899">
    <property type="entry name" value="CAMK FAMILY PROTEIN KINASE"/>
    <property type="match status" value="1"/>
</dbReference>
<keyword evidence="4 9" id="KW-0547">Nucleotide-binding</keyword>
<dbReference type="PROSITE" id="PS00108">
    <property type="entry name" value="PROTEIN_KINASE_ST"/>
    <property type="match status" value="1"/>
</dbReference>
<keyword evidence="2 10" id="KW-0723">Serine/threonine-protein kinase</keyword>
<dbReference type="InterPro" id="IPR017441">
    <property type="entry name" value="Protein_kinase_ATP_BS"/>
</dbReference>
<gene>
    <name evidence="13" type="ORF">BSAL_23270</name>
</gene>
<dbReference type="CDD" id="cd08215">
    <property type="entry name" value="STKc_Nek"/>
    <property type="match status" value="1"/>
</dbReference>
<dbReference type="GO" id="GO:0004674">
    <property type="term" value="F:protein serine/threonine kinase activity"/>
    <property type="evidence" value="ECO:0007669"/>
    <property type="project" value="UniProtKB-KW"/>
</dbReference>
<dbReference type="OMA" id="HQPERFV"/>
<keyword evidence="3" id="KW-0808">Transferase</keyword>
<evidence type="ECO:0000256" key="11">
    <source>
        <dbReference type="SAM" id="MobiDB-lite"/>
    </source>
</evidence>
<organism evidence="13 14">
    <name type="scientific">Bodo saltans</name>
    <name type="common">Flagellated protozoan</name>
    <dbReference type="NCBI Taxonomy" id="75058"/>
    <lineage>
        <taxon>Eukaryota</taxon>
        <taxon>Discoba</taxon>
        <taxon>Euglenozoa</taxon>
        <taxon>Kinetoplastea</taxon>
        <taxon>Metakinetoplastina</taxon>
        <taxon>Eubodonida</taxon>
        <taxon>Bodonidae</taxon>
        <taxon>Bodo</taxon>
    </lineage>
</organism>
<dbReference type="EC" id="2.7.11.1" evidence="1"/>
<dbReference type="VEuPathDB" id="TriTrypDB:BSAL_23270"/>
<dbReference type="GO" id="GO:0005524">
    <property type="term" value="F:ATP binding"/>
    <property type="evidence" value="ECO:0007669"/>
    <property type="project" value="UniProtKB-UniRule"/>
</dbReference>
<dbReference type="InterPro" id="IPR000719">
    <property type="entry name" value="Prot_kinase_dom"/>
</dbReference>
<proteinExistence type="inferred from homology"/>
<feature type="domain" description="Protein kinase" evidence="12">
    <location>
        <begin position="17"/>
        <end position="279"/>
    </location>
</feature>
<evidence type="ECO:0000256" key="4">
    <source>
        <dbReference type="ARBA" id="ARBA00022741"/>
    </source>
</evidence>
<dbReference type="PROSITE" id="PS50011">
    <property type="entry name" value="PROTEIN_KINASE_DOM"/>
    <property type="match status" value="1"/>
</dbReference>
<protein>
    <recommendedName>
        <fullName evidence="1">non-specific serine/threonine protein kinase</fullName>
        <ecNumber evidence="1">2.7.11.1</ecNumber>
    </recommendedName>
</protein>
<evidence type="ECO:0000313" key="14">
    <source>
        <dbReference type="Proteomes" id="UP000051952"/>
    </source>
</evidence>
<dbReference type="Gene3D" id="1.10.510.10">
    <property type="entry name" value="Transferase(Phosphotransferase) domain 1"/>
    <property type="match status" value="1"/>
</dbReference>
<comment type="catalytic activity">
    <reaction evidence="7">
        <text>L-threonyl-[protein] + ATP = O-phospho-L-threonyl-[protein] + ADP + H(+)</text>
        <dbReference type="Rhea" id="RHEA:46608"/>
        <dbReference type="Rhea" id="RHEA-COMP:11060"/>
        <dbReference type="Rhea" id="RHEA-COMP:11605"/>
        <dbReference type="ChEBI" id="CHEBI:15378"/>
        <dbReference type="ChEBI" id="CHEBI:30013"/>
        <dbReference type="ChEBI" id="CHEBI:30616"/>
        <dbReference type="ChEBI" id="CHEBI:61977"/>
        <dbReference type="ChEBI" id="CHEBI:456216"/>
        <dbReference type="EC" id="2.7.11.1"/>
    </reaction>
</comment>
<name>A0A0S4JK24_BODSA</name>
<feature type="binding site" evidence="9">
    <location>
        <position position="55"/>
    </location>
    <ligand>
        <name>ATP</name>
        <dbReference type="ChEBI" id="CHEBI:30616"/>
    </ligand>
</feature>
<dbReference type="Pfam" id="PF00069">
    <property type="entry name" value="Pkinase"/>
    <property type="match status" value="1"/>
</dbReference>
<evidence type="ECO:0000256" key="1">
    <source>
        <dbReference type="ARBA" id="ARBA00012513"/>
    </source>
</evidence>
<dbReference type="PANTHER" id="PTHR44899:SF3">
    <property type="entry name" value="SERINE_THREONINE-PROTEIN KINASE NEK1"/>
    <property type="match status" value="1"/>
</dbReference>
<evidence type="ECO:0000256" key="2">
    <source>
        <dbReference type="ARBA" id="ARBA00022527"/>
    </source>
</evidence>
<sequence>MSSSALQLQGETKLWSLKKQRILGKGSFGMATLYEDTATGELVVVKDLNLQCIKKAADIEAVHNEIQILKKTASHPNIVHYLDSAFDGKFSMQIIMEFCDAGDLSDLIEKLEQSNTPMPQTQVLSLMTQILMGLHHLHHDHRILHRDLKPQNIFLTSGGVAKIGDFGVSTVLSQNVEFAKTFCGSPFYLAPELCEEKRYNGKADLWSVGVMLYEMMALRRPFDGKNLVTLVTQITKAEYPPISDSLDYSLSLRDLAYSLLQVNPDTRPTLKRLLRSSLIANGNAQKCLPRYCTQDRFYVEHFGKLVASSPQQSDGKRQASGQRSAGALSAEAQLLAEMEAWAAKDKDDLIKTEIQRGMKSSELVDPRMLDGKQVHEMASSAKKPADHQPSLQLTQSTEDSTWNDYYDDDDFEDDDDDVVCEPSIVPMEQRTFRFS</sequence>
<feature type="region of interest" description="Disordered" evidence="11">
    <location>
        <begin position="376"/>
        <end position="415"/>
    </location>
</feature>
<dbReference type="InterPro" id="IPR011009">
    <property type="entry name" value="Kinase-like_dom_sf"/>
</dbReference>
<dbReference type="SMART" id="SM00220">
    <property type="entry name" value="S_TKc"/>
    <property type="match status" value="1"/>
</dbReference>